<dbReference type="EMBL" id="AP011892">
    <property type="protein sequence ID" value="BAJ49397.1"/>
    <property type="molecule type" value="Genomic_DNA"/>
</dbReference>
<evidence type="ECO:0000313" key="3">
    <source>
        <dbReference type="EMBL" id="BAJ49397.1"/>
    </source>
</evidence>
<name>E6NAL0_CALS0</name>
<keyword evidence="1" id="KW-0812">Transmembrane</keyword>
<sequence length="208" mass="22701">MFYIFVDLVLDPTAAVLAVAFLFLVFYVVGSVYGRRRVAGIVRDFSAAVKALGGRLTGSRIGVSAAVVSCKDVGRFTELSAVVSIPPVMNPLSYLVAKLMGRKELVIVRAKHATPPKHSYTFVRKNSPAYRYASRWGKIVGESGGFVVCSSEQNLDTDALEKHVSKLSAFGELHLISISRSLPHLQAYFLPKGSEEIKALLDVLEKLI</sequence>
<evidence type="ECO:0000256" key="1">
    <source>
        <dbReference type="SAM" id="Phobius"/>
    </source>
</evidence>
<dbReference type="AlphaFoldDB" id="E6NAL0"/>
<keyword evidence="1" id="KW-1133">Transmembrane helix</keyword>
<accession>E6NAL0</accession>
<dbReference type="EMBL" id="AP011891">
    <property type="protein sequence ID" value="BAJ49366.1"/>
    <property type="molecule type" value="Genomic_DNA"/>
</dbReference>
<gene>
    <name evidence="2" type="ORF">HGMM_F01D06C34</name>
    <name evidence="3" type="ORF">HGMM_F31D11C29</name>
</gene>
<organism evidence="2">
    <name type="scientific">Caldiarchaeum subterraneum</name>
    <dbReference type="NCBI Taxonomy" id="311458"/>
    <lineage>
        <taxon>Archaea</taxon>
        <taxon>Nitrososphaerota</taxon>
        <taxon>Candidatus Caldarchaeales</taxon>
        <taxon>Candidatus Caldarchaeaceae</taxon>
        <taxon>Candidatus Caldarchaeum</taxon>
    </lineage>
</organism>
<protein>
    <submittedName>
        <fullName evidence="2">Uncharacterized protein</fullName>
    </submittedName>
</protein>
<proteinExistence type="predicted"/>
<feature type="transmembrane region" description="Helical" evidence="1">
    <location>
        <begin position="12"/>
        <end position="33"/>
    </location>
</feature>
<evidence type="ECO:0000313" key="2">
    <source>
        <dbReference type="EMBL" id="BAJ49366.1"/>
    </source>
</evidence>
<keyword evidence="1" id="KW-0472">Membrane</keyword>
<reference evidence="2" key="1">
    <citation type="journal article" date="2005" name="Environ. Microbiol.">
        <title>Genetic and functional properties of uncultivated thermophilic crenarchaeotes from a subsurface gold mine as revealed by analysis of genome fragments.</title>
        <authorList>
            <person name="Nunoura T."/>
            <person name="Hirayama H."/>
            <person name="Takami H."/>
            <person name="Oida H."/>
            <person name="Nishi S."/>
            <person name="Shimamura S."/>
            <person name="Suzuki Y."/>
            <person name="Inagaki F."/>
            <person name="Takai K."/>
            <person name="Nealson K.H."/>
            <person name="Horikoshi K."/>
        </authorList>
    </citation>
    <scope>NUCLEOTIDE SEQUENCE</scope>
</reference>
<reference evidence="2" key="2">
    <citation type="journal article" date="2011" name="Nucleic Acids Res.">
        <title>Insights into the evolution of Archaea and eukaryotic protein modifier systems revealed by the genome of a novel archaeal group.</title>
        <authorList>
            <person name="Nunoura T."/>
            <person name="Takaki Y."/>
            <person name="Kakuta J."/>
            <person name="Nishi S."/>
            <person name="Sugahara J."/>
            <person name="Kazama H."/>
            <person name="Chee G."/>
            <person name="Hattori M."/>
            <person name="Kanai A."/>
            <person name="Atomi H."/>
            <person name="Takai K."/>
            <person name="Takami H."/>
        </authorList>
    </citation>
    <scope>NUCLEOTIDE SEQUENCE</scope>
</reference>